<organism evidence="2">
    <name type="scientific">viral metagenome</name>
    <dbReference type="NCBI Taxonomy" id="1070528"/>
    <lineage>
        <taxon>unclassified sequences</taxon>
        <taxon>metagenomes</taxon>
        <taxon>organismal metagenomes</taxon>
    </lineage>
</organism>
<name>A0A6C0LTP3_9ZZZZ</name>
<dbReference type="EMBL" id="MN740540">
    <property type="protein sequence ID" value="QHU32612.1"/>
    <property type="molecule type" value="Genomic_DNA"/>
</dbReference>
<feature type="compositionally biased region" description="Basic and acidic residues" evidence="1">
    <location>
        <begin position="198"/>
        <end position="207"/>
    </location>
</feature>
<feature type="compositionally biased region" description="Gly residues" evidence="1">
    <location>
        <begin position="16"/>
        <end position="27"/>
    </location>
</feature>
<dbReference type="AlphaFoldDB" id="A0A6C0LTP3"/>
<protein>
    <submittedName>
        <fullName evidence="2">Uncharacterized protein</fullName>
    </submittedName>
</protein>
<feature type="region of interest" description="Disordered" evidence="1">
    <location>
        <begin position="194"/>
        <end position="218"/>
    </location>
</feature>
<proteinExistence type="predicted"/>
<feature type="region of interest" description="Disordered" evidence="1">
    <location>
        <begin position="16"/>
        <end position="80"/>
    </location>
</feature>
<reference evidence="2" key="1">
    <citation type="journal article" date="2020" name="Nature">
        <title>Giant virus diversity and host interactions through global metagenomics.</title>
        <authorList>
            <person name="Schulz F."/>
            <person name="Roux S."/>
            <person name="Paez-Espino D."/>
            <person name="Jungbluth S."/>
            <person name="Walsh D.A."/>
            <person name="Denef V.J."/>
            <person name="McMahon K.D."/>
            <person name="Konstantinidis K.T."/>
            <person name="Eloe-Fadrosh E.A."/>
            <person name="Kyrpides N.C."/>
            <person name="Woyke T."/>
        </authorList>
    </citation>
    <scope>NUCLEOTIDE SEQUENCE</scope>
    <source>
        <strain evidence="2">GVMAG-M-3300027969-2</strain>
    </source>
</reference>
<evidence type="ECO:0000256" key="1">
    <source>
        <dbReference type="SAM" id="MobiDB-lite"/>
    </source>
</evidence>
<feature type="compositionally biased region" description="Gly residues" evidence="1">
    <location>
        <begin position="35"/>
        <end position="45"/>
    </location>
</feature>
<accession>A0A6C0LTP3</accession>
<feature type="compositionally biased region" description="Basic residues" evidence="1">
    <location>
        <begin position="252"/>
        <end position="276"/>
    </location>
</feature>
<feature type="region of interest" description="Disordered" evidence="1">
    <location>
        <begin position="248"/>
        <end position="276"/>
    </location>
</feature>
<evidence type="ECO:0000313" key="2">
    <source>
        <dbReference type="EMBL" id="QHU32612.1"/>
    </source>
</evidence>
<feature type="compositionally biased region" description="Pro residues" evidence="1">
    <location>
        <begin position="46"/>
        <end position="67"/>
    </location>
</feature>
<sequence>MDMLAAAAPGGLPGGLPDAGGLPGGLPGAPPGGLPDAGGLPGGLPGAPPGGLPGAPPGGLPGAPPGGLPGAPASAAPAKPSEEACVTKDLKDIFDTLYGKSKYFAFRMPLNFKKEFKTSNRICYNSAGIARDKPHHEISDIQRSWWLVEKTDEPEQYKILYSYTPCNYYHTVDYKSSYFKPPWMTVSNGVSYNDSEDPEHLKLDTKPKPGSKATEPPKIKIPWSTALHCLQPMNDDIIDIFKHKSSALAGGGKRKSKRRHFNPRRSKTYKRNNIKK</sequence>